<feature type="binding site" evidence="5">
    <location>
        <begin position="130"/>
        <end position="135"/>
    </location>
    <ligand>
        <name>GTP</name>
        <dbReference type="ChEBI" id="CHEBI:37565"/>
    </ligand>
</feature>
<feature type="binding site" evidence="5">
    <location>
        <begin position="58"/>
        <end position="61"/>
    </location>
    <ligand>
        <name>GTP</name>
        <dbReference type="ChEBI" id="CHEBI:37565"/>
    </ligand>
</feature>
<protein>
    <recommendedName>
        <fullName evidence="1 4">Ribosome biogenesis GTPase A</fullName>
    </recommendedName>
</protein>
<dbReference type="PROSITE" id="PS51721">
    <property type="entry name" value="G_CP"/>
    <property type="match status" value="1"/>
</dbReference>
<dbReference type="InterPro" id="IPR030378">
    <property type="entry name" value="G_CP_dom"/>
</dbReference>
<dbReference type="GO" id="GO:0006412">
    <property type="term" value="P:translation"/>
    <property type="evidence" value="ECO:0007669"/>
    <property type="project" value="TreeGrafter"/>
</dbReference>
<dbReference type="PATRIC" id="fig|679200.3.peg.392"/>
<keyword evidence="2 4" id="KW-0547">Nucleotide-binding</keyword>
<organism evidence="7 8">
    <name type="scientific">Johnsonella ignava ATCC 51276</name>
    <dbReference type="NCBI Taxonomy" id="679200"/>
    <lineage>
        <taxon>Bacteria</taxon>
        <taxon>Bacillati</taxon>
        <taxon>Bacillota</taxon>
        <taxon>Clostridia</taxon>
        <taxon>Lachnospirales</taxon>
        <taxon>Lachnospiraceae</taxon>
        <taxon>Johnsonella</taxon>
    </lineage>
</organism>
<evidence type="ECO:0000259" key="6">
    <source>
        <dbReference type="PROSITE" id="PS51721"/>
    </source>
</evidence>
<dbReference type="OrthoDB" id="9779790at2"/>
<evidence type="ECO:0000256" key="5">
    <source>
        <dbReference type="PIRSR" id="PIRSR006230-1"/>
    </source>
</evidence>
<dbReference type="PRINTS" id="PR00326">
    <property type="entry name" value="GTP1OBG"/>
</dbReference>
<comment type="caution">
    <text evidence="7">The sequence shown here is derived from an EMBL/GenBank/DDBJ whole genome shotgun (WGS) entry which is preliminary data.</text>
</comment>
<keyword evidence="8" id="KW-1185">Reference proteome</keyword>
<comment type="subcellular location">
    <subcellularLocation>
        <location evidence="4">Cytoplasm</location>
    </subcellularLocation>
</comment>
<dbReference type="PANTHER" id="PTHR45782">
    <property type="entry name" value="MITOCHONDRIAL RIBOSOME-ASSOCIATED GTPASE 1"/>
    <property type="match status" value="1"/>
</dbReference>
<keyword evidence="4" id="KW-0963">Cytoplasm</keyword>
<dbReference type="GO" id="GO:0003924">
    <property type="term" value="F:GTPase activity"/>
    <property type="evidence" value="ECO:0007669"/>
    <property type="project" value="TreeGrafter"/>
</dbReference>
<dbReference type="AlphaFoldDB" id="G5GFM7"/>
<dbReference type="PANTHER" id="PTHR45782:SF4">
    <property type="entry name" value="MITOCHONDRIAL RIBOSOME-ASSOCIATED GTPASE 1"/>
    <property type="match status" value="1"/>
</dbReference>
<evidence type="ECO:0000256" key="2">
    <source>
        <dbReference type="ARBA" id="ARBA00022741"/>
    </source>
</evidence>
<evidence type="ECO:0000313" key="8">
    <source>
        <dbReference type="Proteomes" id="UP000003011"/>
    </source>
</evidence>
<dbReference type="FunFam" id="3.40.50.300:FF:000590">
    <property type="entry name" value="Ribosome biogenesis GTPase A"/>
    <property type="match status" value="1"/>
</dbReference>
<gene>
    <name evidence="7" type="ORF">HMPREF9333_00366</name>
</gene>
<evidence type="ECO:0000313" key="7">
    <source>
        <dbReference type="EMBL" id="EHI56504.1"/>
    </source>
</evidence>
<comment type="similarity">
    <text evidence="4">Belongs to the TRAFAC class YlqF/YawG GTPase family. MTG1 subfamily.</text>
</comment>
<dbReference type="NCBIfam" id="TIGR03596">
    <property type="entry name" value="GTPase_YlqF"/>
    <property type="match status" value="1"/>
</dbReference>
<evidence type="ECO:0000256" key="1">
    <source>
        <dbReference type="ARBA" id="ARBA00014898"/>
    </source>
</evidence>
<dbReference type="InterPro" id="IPR023179">
    <property type="entry name" value="GTP-bd_ortho_bundle_sf"/>
</dbReference>
<dbReference type="Pfam" id="PF01926">
    <property type="entry name" value="MMR_HSR1"/>
    <property type="match status" value="1"/>
</dbReference>
<dbReference type="STRING" id="679200.HMPREF9333_00366"/>
<dbReference type="GO" id="GO:0005737">
    <property type="term" value="C:cytoplasm"/>
    <property type="evidence" value="ECO:0007669"/>
    <property type="project" value="UniProtKB-SubCell"/>
</dbReference>
<reference evidence="7 8" key="1">
    <citation type="submission" date="2011-08" db="EMBL/GenBank/DDBJ databases">
        <title>The Genome Sequence of Johnsonella ignava ATCC 51276.</title>
        <authorList>
            <consortium name="The Broad Institute Genome Sequencing Platform"/>
            <person name="Earl A."/>
            <person name="Ward D."/>
            <person name="Feldgarden M."/>
            <person name="Gevers D."/>
            <person name="Izard J."/>
            <person name="Blanton J.M."/>
            <person name="Baranova O.V."/>
            <person name="Dewhirst F.E."/>
            <person name="Young S.K."/>
            <person name="Zeng Q."/>
            <person name="Gargeya S."/>
            <person name="Fitzgerald M."/>
            <person name="Haas B."/>
            <person name="Abouelleil A."/>
            <person name="Alvarado L."/>
            <person name="Arachchi H.M."/>
            <person name="Berlin A."/>
            <person name="Brown A."/>
            <person name="Chapman S.B."/>
            <person name="Chen Z."/>
            <person name="Dunbar C."/>
            <person name="Freedman E."/>
            <person name="Gearin G."/>
            <person name="Gellesch M."/>
            <person name="Goldberg J."/>
            <person name="Griggs A."/>
            <person name="Gujja S."/>
            <person name="Heiman D."/>
            <person name="Howarth C."/>
            <person name="Larson L."/>
            <person name="Lui A."/>
            <person name="MacDonald P.J.P."/>
            <person name="Montmayeur A."/>
            <person name="Murphy C."/>
            <person name="Neiman D."/>
            <person name="Pearson M."/>
            <person name="Priest M."/>
            <person name="Roberts A."/>
            <person name="Saif S."/>
            <person name="Shea T."/>
            <person name="Shenoy N."/>
            <person name="Sisk P."/>
            <person name="Stolte C."/>
            <person name="Sykes S."/>
            <person name="Wortman J."/>
            <person name="Nusbaum C."/>
            <person name="Birren B."/>
        </authorList>
    </citation>
    <scope>NUCLEOTIDE SEQUENCE [LARGE SCALE GENOMIC DNA]</scope>
    <source>
        <strain evidence="7 8">ATCC 51276</strain>
    </source>
</reference>
<dbReference type="HOGENOM" id="CLU_011106_1_0_9"/>
<keyword evidence="3 4" id="KW-0342">GTP-binding</keyword>
<accession>G5GFM7</accession>
<dbReference type="GO" id="GO:0005525">
    <property type="term" value="F:GTP binding"/>
    <property type="evidence" value="ECO:0007669"/>
    <property type="project" value="UniProtKB-KW"/>
</dbReference>
<dbReference type="Gene3D" id="1.10.1580.10">
    <property type="match status" value="1"/>
</dbReference>
<sequence length="295" mass="32800">MKIQWYPGHMTKAMRAIQEDIKIVDIIIEMRDARIPLASSNPDIAVLGQGKARVIVLNKSDLSNEQINKAWAQYFRKQGCSCIFADSRQKGVVRKLTELLEEASKAKRERDLKRGISNRPVRAIVLGIPNVGKSTLINSIAGKGSAKTGNKPGVTKGNQWIRLNKQVELLDTPGMLMPKIENEETAVKLAFIGTVNDLVFDSNELALELLEYLILNHIDALYERYGIGGLPEDVDSKDYKTGAHKYLADIARVRGCLKKGGEYDYEKASNLIISDFRSGRLGRISLEEVSQDSGI</sequence>
<dbReference type="InterPro" id="IPR016478">
    <property type="entry name" value="GTPase_MTG1"/>
</dbReference>
<dbReference type="CDD" id="cd01856">
    <property type="entry name" value="YlqF"/>
    <property type="match status" value="1"/>
</dbReference>
<dbReference type="eggNOG" id="COG1161">
    <property type="taxonomic scope" value="Bacteria"/>
</dbReference>
<feature type="binding site" evidence="5">
    <location>
        <position position="174"/>
    </location>
    <ligand>
        <name>GTP</name>
        <dbReference type="ChEBI" id="CHEBI:37565"/>
    </ligand>
</feature>
<dbReference type="InterPro" id="IPR006073">
    <property type="entry name" value="GTP-bd"/>
</dbReference>
<feature type="domain" description="CP-type G" evidence="6">
    <location>
        <begin position="11"/>
        <end position="178"/>
    </location>
</feature>
<dbReference type="PIRSF" id="PIRSF006230">
    <property type="entry name" value="MG442"/>
    <property type="match status" value="1"/>
</dbReference>
<dbReference type="InterPro" id="IPR019991">
    <property type="entry name" value="GTP-bd_ribosome_bgen"/>
</dbReference>
<evidence type="ECO:0000256" key="4">
    <source>
        <dbReference type="PIRNR" id="PIRNR006230"/>
    </source>
</evidence>
<dbReference type="EMBL" id="ACZL01000007">
    <property type="protein sequence ID" value="EHI56504.1"/>
    <property type="molecule type" value="Genomic_DNA"/>
</dbReference>
<dbReference type="InterPro" id="IPR027417">
    <property type="entry name" value="P-loop_NTPase"/>
</dbReference>
<comment type="function">
    <text evidence="4">Required for a late step of 50S ribosomal subunit assembly. Has GTPase activity.</text>
</comment>
<proteinExistence type="inferred from homology"/>
<dbReference type="RefSeq" id="WP_005539397.1">
    <property type="nucleotide sequence ID" value="NZ_JH378829.1"/>
</dbReference>
<name>G5GFM7_9FIRM</name>
<dbReference type="Gene3D" id="3.40.50.300">
    <property type="entry name" value="P-loop containing nucleotide triphosphate hydrolases"/>
    <property type="match status" value="1"/>
</dbReference>
<dbReference type="Proteomes" id="UP000003011">
    <property type="component" value="Unassembled WGS sequence"/>
</dbReference>
<evidence type="ECO:0000256" key="3">
    <source>
        <dbReference type="ARBA" id="ARBA00023134"/>
    </source>
</evidence>
<dbReference type="SUPFAM" id="SSF52540">
    <property type="entry name" value="P-loop containing nucleoside triphosphate hydrolases"/>
    <property type="match status" value="1"/>
</dbReference>